<gene>
    <name evidence="4" type="ORF">FEQUK3_LOCUS4584</name>
</gene>
<evidence type="ECO:0000256" key="2">
    <source>
        <dbReference type="SAM" id="MobiDB-lite"/>
    </source>
</evidence>
<keyword evidence="1" id="KW-0539">Nucleus</keyword>
<evidence type="ECO:0000313" key="5">
    <source>
        <dbReference type="Proteomes" id="UP000693738"/>
    </source>
</evidence>
<dbReference type="AlphaFoldDB" id="A0A8J2J380"/>
<dbReference type="Proteomes" id="UP000693738">
    <property type="component" value="Unassembled WGS sequence"/>
</dbReference>
<reference evidence="4" key="1">
    <citation type="submission" date="2021-05" db="EMBL/GenBank/DDBJ databases">
        <authorList>
            <person name="Khan N."/>
        </authorList>
    </citation>
    <scope>NUCLEOTIDE SEQUENCE</scope>
</reference>
<dbReference type="InterPro" id="IPR001138">
    <property type="entry name" value="Zn2Cys6_DnaBD"/>
</dbReference>
<protein>
    <recommendedName>
        <fullName evidence="3">Zn(2)-C6 fungal-type domain-containing protein</fullName>
    </recommendedName>
</protein>
<name>A0A8J2J380_FUSEQ</name>
<accession>A0A8J2J380</accession>
<dbReference type="GO" id="GO:0000981">
    <property type="term" value="F:DNA-binding transcription factor activity, RNA polymerase II-specific"/>
    <property type="evidence" value="ECO:0007669"/>
    <property type="project" value="InterPro"/>
</dbReference>
<comment type="caution">
    <text evidence="4">The sequence shown here is derived from an EMBL/GenBank/DDBJ whole genome shotgun (WGS) entry which is preliminary data.</text>
</comment>
<dbReference type="CDD" id="cd00067">
    <property type="entry name" value="GAL4"/>
    <property type="match status" value="1"/>
</dbReference>
<dbReference type="PANTHER" id="PTHR47256">
    <property type="entry name" value="ZN(II)2CYS6 TRANSCRIPTION FACTOR (EUROFUNG)-RELATED"/>
    <property type="match status" value="1"/>
</dbReference>
<feature type="region of interest" description="Disordered" evidence="2">
    <location>
        <begin position="175"/>
        <end position="231"/>
    </location>
</feature>
<dbReference type="Pfam" id="PF00172">
    <property type="entry name" value="Zn_clus"/>
    <property type="match status" value="1"/>
</dbReference>
<dbReference type="GO" id="GO:0008270">
    <property type="term" value="F:zinc ion binding"/>
    <property type="evidence" value="ECO:0007669"/>
    <property type="project" value="InterPro"/>
</dbReference>
<dbReference type="PROSITE" id="PS00463">
    <property type="entry name" value="ZN2_CY6_FUNGAL_1"/>
    <property type="match status" value="1"/>
</dbReference>
<dbReference type="InterPro" id="IPR053187">
    <property type="entry name" value="Notoamide_regulator"/>
</dbReference>
<dbReference type="PROSITE" id="PS50048">
    <property type="entry name" value="ZN2_CY6_FUNGAL_2"/>
    <property type="match status" value="1"/>
</dbReference>
<proteinExistence type="predicted"/>
<dbReference type="SMART" id="SM00066">
    <property type="entry name" value="GAL4"/>
    <property type="match status" value="1"/>
</dbReference>
<evidence type="ECO:0000313" key="4">
    <source>
        <dbReference type="EMBL" id="CAG7558869.1"/>
    </source>
</evidence>
<organism evidence="4 5">
    <name type="scientific">Fusarium equiseti</name>
    <name type="common">Fusarium scirpi</name>
    <dbReference type="NCBI Taxonomy" id="61235"/>
    <lineage>
        <taxon>Eukaryota</taxon>
        <taxon>Fungi</taxon>
        <taxon>Dikarya</taxon>
        <taxon>Ascomycota</taxon>
        <taxon>Pezizomycotina</taxon>
        <taxon>Sordariomycetes</taxon>
        <taxon>Hypocreomycetidae</taxon>
        <taxon>Hypocreales</taxon>
        <taxon>Nectriaceae</taxon>
        <taxon>Fusarium</taxon>
        <taxon>Fusarium incarnatum-equiseti species complex</taxon>
    </lineage>
</organism>
<evidence type="ECO:0000259" key="3">
    <source>
        <dbReference type="PROSITE" id="PS50048"/>
    </source>
</evidence>
<sequence>MSPQSQYKPLLPAPEAGGGPGGQDPDKRVAAKRRRANRPNACENCRVKKARCDGKRPSCSKCETWGTTCVYSVDHLANVERQLKDHRDILELLLSLPEDEALAAHRQLRSTSNLADALSSLQGSMYGRHRPSSMRTALAISPPTSSSLEFELTVRHPMAYPTLFPLDIPSLSADPRLRPAQRSSLGQGLLLEGSSPSDTMSPSTSSSNDQSGATPAFDQPNIKQEEDIGPHRDKYCDERLHRLQIGYWTGVSIEDEVAASAISHYLKGNHAIFGLFDPDLFIQDLVSHQHNYCSSFLVNALMAHACQAYSAVDEPVGALSQEFASNAGILWRAERSTDSLVNVAAILMLSVSCHVSKSDIDSHELLDDGRAMAERMKLFGVRHTPENAASFEAMDPDTKRATAHIAWGAYSYLTLNSFWVPTKPISYPPMFPVPGRNSNDTIDERLAVHWPRHFTPDYAGQTFQALCELWTIMQEYVAVYFAQQDGTMRIPLAFAEAKYQKILALTDSLPEEMSSLDPRNMPDHVIAFK</sequence>
<feature type="compositionally biased region" description="Low complexity" evidence="2">
    <location>
        <begin position="183"/>
        <end position="211"/>
    </location>
</feature>
<feature type="domain" description="Zn(2)-C6 fungal-type" evidence="3">
    <location>
        <begin position="41"/>
        <end position="71"/>
    </location>
</feature>
<dbReference type="EMBL" id="CAJSTJ010000127">
    <property type="protein sequence ID" value="CAG7558869.1"/>
    <property type="molecule type" value="Genomic_DNA"/>
</dbReference>
<feature type="region of interest" description="Disordered" evidence="2">
    <location>
        <begin position="1"/>
        <end position="38"/>
    </location>
</feature>
<dbReference type="CDD" id="cd12148">
    <property type="entry name" value="fungal_TF_MHR"/>
    <property type="match status" value="1"/>
</dbReference>
<dbReference type="PANTHER" id="PTHR47256:SF1">
    <property type="entry name" value="ZN(II)2CYS6 TRANSCRIPTION FACTOR (EUROFUNG)"/>
    <property type="match status" value="1"/>
</dbReference>
<evidence type="ECO:0000256" key="1">
    <source>
        <dbReference type="ARBA" id="ARBA00023242"/>
    </source>
</evidence>